<feature type="signal peptide" evidence="1">
    <location>
        <begin position="1"/>
        <end position="21"/>
    </location>
</feature>
<dbReference type="Proteomes" id="UP000502996">
    <property type="component" value="Chromosome"/>
</dbReference>
<evidence type="ECO:0008006" key="4">
    <source>
        <dbReference type="Google" id="ProtNLM"/>
    </source>
</evidence>
<protein>
    <recommendedName>
        <fullName evidence="4">Sensor domain-containing protein</fullName>
    </recommendedName>
</protein>
<feature type="chain" id="PRO_5026179341" description="Sensor domain-containing protein" evidence="1">
    <location>
        <begin position="22"/>
        <end position="217"/>
    </location>
</feature>
<dbReference type="RefSeq" id="WP_165235053.1">
    <property type="nucleotide sequence ID" value="NZ_CP049257.1"/>
</dbReference>
<evidence type="ECO:0000256" key="1">
    <source>
        <dbReference type="SAM" id="SignalP"/>
    </source>
</evidence>
<gene>
    <name evidence="2" type="ORF">G5V58_16485</name>
</gene>
<dbReference type="EMBL" id="CP049257">
    <property type="protein sequence ID" value="QIG44156.1"/>
    <property type="molecule type" value="Genomic_DNA"/>
</dbReference>
<evidence type="ECO:0000313" key="2">
    <source>
        <dbReference type="EMBL" id="QIG44156.1"/>
    </source>
</evidence>
<dbReference type="KEGG" id="nano:G5V58_16485"/>
<dbReference type="AlphaFoldDB" id="A0A6G6WG20"/>
<proteinExistence type="predicted"/>
<accession>A0A6G6WG20</accession>
<sequence>MHRTFLLTLSAALLLSAPASAAPAREAPHPAPRPAPLVAGPLAGFDLDAGYGAAYRVTSRPGVARFALCGRTAWDPREGTRALVGVRATEPEWYRGRTLVRYRTAKAASAAVARARAAVTACPQEREADGSGVDHTVRDDVALGEDSVAWIDRYPQEAAGGAYDPGLTVFHVVRVGRAVLASYEYSESNATPRSRERAVDEATAADRPVVAAMADVN</sequence>
<evidence type="ECO:0000313" key="3">
    <source>
        <dbReference type="Proteomes" id="UP000502996"/>
    </source>
</evidence>
<keyword evidence="1" id="KW-0732">Signal</keyword>
<organism evidence="2 3">
    <name type="scientific">Nocardioides anomalus</name>
    <dbReference type="NCBI Taxonomy" id="2712223"/>
    <lineage>
        <taxon>Bacteria</taxon>
        <taxon>Bacillati</taxon>
        <taxon>Actinomycetota</taxon>
        <taxon>Actinomycetes</taxon>
        <taxon>Propionibacteriales</taxon>
        <taxon>Nocardioidaceae</taxon>
        <taxon>Nocardioides</taxon>
    </lineage>
</organism>
<reference evidence="2 3" key="1">
    <citation type="submission" date="2020-02" db="EMBL/GenBank/DDBJ databases">
        <title>Full genome sequence of Nocardioides sp. R-3366.</title>
        <authorList>
            <person name="Im W.-T."/>
        </authorList>
    </citation>
    <scope>NUCLEOTIDE SEQUENCE [LARGE SCALE GENOMIC DNA]</scope>
    <source>
        <strain evidence="2 3">R-3366</strain>
    </source>
</reference>
<keyword evidence="3" id="KW-1185">Reference proteome</keyword>
<name>A0A6G6WG20_9ACTN</name>